<sequence length="66" mass="7562">MADIKLLRLTDVMQKTGFKKSWIYLLINQGGFPPAVKIGSRSVAWVESEVNAWIAERINKREESLK</sequence>
<gene>
    <name evidence="1" type="ORF">BMI79_14520</name>
</gene>
<comment type="caution">
    <text evidence="1">The sequence shown here is derived from an EMBL/GenBank/DDBJ whole genome shotgun (WGS) entry which is preliminary data.</text>
</comment>
<organism evidence="1 2">
    <name type="scientific">Serratia oryzae</name>
    <dbReference type="NCBI Taxonomy" id="2034155"/>
    <lineage>
        <taxon>Bacteria</taxon>
        <taxon>Pseudomonadati</taxon>
        <taxon>Pseudomonadota</taxon>
        <taxon>Gammaproteobacteria</taxon>
        <taxon>Enterobacterales</taxon>
        <taxon>Yersiniaceae</taxon>
        <taxon>Serratia</taxon>
    </lineage>
</organism>
<dbReference type="Gene3D" id="1.10.238.160">
    <property type="match status" value="1"/>
</dbReference>
<dbReference type="STRING" id="2034155.BMI79_14520"/>
<dbReference type="EMBL" id="MOXD01000008">
    <property type="protein sequence ID" value="OMQ21301.1"/>
    <property type="molecule type" value="Genomic_DNA"/>
</dbReference>
<dbReference type="InterPro" id="IPR052931">
    <property type="entry name" value="Prophage_regulatory_activator"/>
</dbReference>
<evidence type="ECO:0000313" key="1">
    <source>
        <dbReference type="EMBL" id="OMQ21301.1"/>
    </source>
</evidence>
<name>A0A1S8CH60_9GAMM</name>
<reference evidence="1 2" key="1">
    <citation type="submission" date="2016-11" db="EMBL/GenBank/DDBJ databases">
        <title>Rahnella oryzae sp. nov., isolated from rice root.</title>
        <authorList>
            <person name="Zhang X.-X."/>
            <person name="Zhang J."/>
        </authorList>
    </citation>
    <scope>NUCLEOTIDE SEQUENCE [LARGE SCALE GENOMIC DNA]</scope>
    <source>
        <strain evidence="1 2">J11-6</strain>
    </source>
</reference>
<evidence type="ECO:0000313" key="2">
    <source>
        <dbReference type="Proteomes" id="UP000216021"/>
    </source>
</evidence>
<dbReference type="PANTHER" id="PTHR36154:SF1">
    <property type="entry name" value="DNA-BINDING TRANSCRIPTIONAL ACTIVATOR ALPA"/>
    <property type="match status" value="1"/>
</dbReference>
<dbReference type="InterPro" id="IPR010260">
    <property type="entry name" value="AlpA"/>
</dbReference>
<dbReference type="PANTHER" id="PTHR36154">
    <property type="entry name" value="DNA-BINDING TRANSCRIPTIONAL ACTIVATOR ALPA"/>
    <property type="match status" value="1"/>
</dbReference>
<dbReference type="Pfam" id="PF05930">
    <property type="entry name" value="Phage_AlpA"/>
    <property type="match status" value="1"/>
</dbReference>
<keyword evidence="2" id="KW-1185">Reference proteome</keyword>
<proteinExistence type="predicted"/>
<dbReference type="AlphaFoldDB" id="A0A1S8CH60"/>
<accession>A0A1S8CH60</accession>
<protein>
    <submittedName>
        <fullName evidence="1">Transcriptional regulator</fullName>
    </submittedName>
</protein>
<dbReference type="OrthoDB" id="7064958at2"/>
<dbReference type="RefSeq" id="WP_076942934.1">
    <property type="nucleotide sequence ID" value="NZ_MOXD01000008.1"/>
</dbReference>
<dbReference type="Proteomes" id="UP000216021">
    <property type="component" value="Unassembled WGS sequence"/>
</dbReference>